<evidence type="ECO:0000313" key="2">
    <source>
        <dbReference type="Proteomes" id="UP000235828"/>
    </source>
</evidence>
<organism evidence="1 2">
    <name type="scientific">Vibrio tapetis subsp. tapetis</name>
    <dbReference type="NCBI Taxonomy" id="1671868"/>
    <lineage>
        <taxon>Bacteria</taxon>
        <taxon>Pseudomonadati</taxon>
        <taxon>Pseudomonadota</taxon>
        <taxon>Gammaproteobacteria</taxon>
        <taxon>Vibrionales</taxon>
        <taxon>Vibrionaceae</taxon>
        <taxon>Vibrio</taxon>
    </lineage>
</organism>
<evidence type="ECO:0000313" key="1">
    <source>
        <dbReference type="EMBL" id="SON49844.1"/>
    </source>
</evidence>
<dbReference type="AlphaFoldDB" id="A0A2N8ZD53"/>
<name>A0A2N8ZD53_9VIBR</name>
<dbReference type="EMBL" id="LT960611">
    <property type="protein sequence ID" value="SON49844.1"/>
    <property type="molecule type" value="Genomic_DNA"/>
</dbReference>
<dbReference type="OrthoDB" id="7060495at2"/>
<gene>
    <name evidence="1" type="ORF">VTAP4600_A1865</name>
</gene>
<dbReference type="Proteomes" id="UP000235828">
    <property type="component" value="Chromosome A"/>
</dbReference>
<evidence type="ECO:0008006" key="3">
    <source>
        <dbReference type="Google" id="ProtNLM"/>
    </source>
</evidence>
<dbReference type="KEGG" id="vta:A1865"/>
<protein>
    <recommendedName>
        <fullName evidence="3">Anti-bacteriophage protein A/HamA C-terminal domain-containing protein</fullName>
    </recommendedName>
</protein>
<keyword evidence="2" id="KW-1185">Reference proteome</keyword>
<sequence length="486" mass="54709">MSRKTSVKIVTTIAESSGYHFKSSADDSSYVIASKHGLCHKSDDCAPYNNRVTDCCKSCSVTLDFTDVELRKKDGLELTAQKIFGFPNNDISIIKVTEKSQTPLKLGKVSENTGSYVAYGYKSEKTEPARLLLSAPEINDDECYFNIDSFSTPELVEKSEDYYGVSGSLVIDRTTSDIPVAYSVITTNEESNDLSGDLLFDINFNELHDFFGSKIFSKQRCKVYVDTSFKEHFKEIDVIQVNINLCVSVLIPTQKGFPHFNLNPIAESLTNEFDLILGSNPKNKAMNTVSALRVLEEKKELLPVYKLLSSRIVESMMNAPHIYSTYIDDSNYHHMHLLNDTENGMSFVISSFGGEGDLTEKFNIALNQMVYNINHYSLSTKLISERAFLDMKYSHEECELLYEVLFGDHSEVIDNLSIIHCIDLQSSLASNDVPVEEQIKEQVKKAISNIDKMTLNMISQGLNVSLYVIPTNRSNELTEIMEVLLK</sequence>
<proteinExistence type="predicted"/>
<dbReference type="RefSeq" id="WP_102522443.1">
    <property type="nucleotide sequence ID" value="NZ_LT960611.1"/>
</dbReference>
<reference evidence="1 2" key="1">
    <citation type="submission" date="2017-10" db="EMBL/GenBank/DDBJ databases">
        <authorList>
            <person name="Banno H."/>
            <person name="Chua N.-H."/>
        </authorList>
    </citation>
    <scope>NUCLEOTIDE SEQUENCE [LARGE SCALE GENOMIC DNA]</scope>
    <source>
        <strain evidence="1">Vibrio tapetis CECT4600</strain>
    </source>
</reference>
<accession>A0A2N8ZD53</accession>